<keyword evidence="1" id="KW-0378">Hydrolase</keyword>
<dbReference type="PANTHER" id="PTHR43674:SF2">
    <property type="entry name" value="BETA-UREIDOPROPIONASE"/>
    <property type="match status" value="1"/>
</dbReference>
<dbReference type="KEGG" id="aqu:100641230"/>
<dbReference type="InterPro" id="IPR003010">
    <property type="entry name" value="C-N_Hydrolase"/>
</dbReference>
<dbReference type="InterPro" id="IPR036526">
    <property type="entry name" value="C-N_Hydrolase_sf"/>
</dbReference>
<dbReference type="EnsemblMetazoa" id="XM_003391310.2">
    <property type="protein sequence ID" value="XP_003391358.1"/>
    <property type="gene ID" value="LOC100641230"/>
</dbReference>
<dbReference type="Proteomes" id="UP000007879">
    <property type="component" value="Unassembled WGS sequence"/>
</dbReference>
<protein>
    <recommendedName>
        <fullName evidence="2">CN hydrolase domain-containing protein</fullName>
    </recommendedName>
</protein>
<dbReference type="Pfam" id="PF00795">
    <property type="entry name" value="CN_hydrolase"/>
    <property type="match status" value="1"/>
</dbReference>
<dbReference type="PROSITE" id="PS50263">
    <property type="entry name" value="CN_HYDROLASE"/>
    <property type="match status" value="1"/>
</dbReference>
<dbReference type="RefSeq" id="XP_003391358.1">
    <property type="nucleotide sequence ID" value="XM_003391310.2"/>
</dbReference>
<sequence length="253" mass="28357">MAEVESLETLLEKSASALDEREASEMKRILYGAPTPKIELPREAVEKAGAGNFELAAYKFPVSGEEESRPRRIVRIAVVQNEIVKPTTAPISEQKTALWDRIKEITHTASLCGVNIICYQEAWPQPFFFCTREKYPWTEFAESAEDGPTIKLCQEMAARYNMVIVSSILERDANHGGILFNTAVIISNTGKVLGKTRKNHIPRVGDFNESTYYMEGNTGHKVFQTAYGRIAVNICYGRHHPLNWLGYGINGAE</sequence>
<evidence type="ECO:0000256" key="1">
    <source>
        <dbReference type="ARBA" id="ARBA00022801"/>
    </source>
</evidence>
<keyword evidence="4" id="KW-1185">Reference proteome</keyword>
<proteinExistence type="predicted"/>
<dbReference type="GO" id="GO:0033396">
    <property type="term" value="P:beta-alanine biosynthetic process via 3-ureidopropionate"/>
    <property type="evidence" value="ECO:0007669"/>
    <property type="project" value="TreeGrafter"/>
</dbReference>
<reference evidence="3" key="2">
    <citation type="submission" date="2024-06" db="UniProtKB">
        <authorList>
            <consortium name="EnsemblMetazoa"/>
        </authorList>
    </citation>
    <scope>IDENTIFICATION</scope>
</reference>
<evidence type="ECO:0000313" key="3">
    <source>
        <dbReference type="EnsemblMetazoa" id="XP_003391358.1"/>
    </source>
</evidence>
<accession>A0AAN0IJD1</accession>
<reference evidence="4" key="1">
    <citation type="journal article" date="2010" name="Nature">
        <title>The Amphimedon queenslandica genome and the evolution of animal complexity.</title>
        <authorList>
            <person name="Srivastava M."/>
            <person name="Simakov O."/>
            <person name="Chapman J."/>
            <person name="Fahey B."/>
            <person name="Gauthier M.E."/>
            <person name="Mitros T."/>
            <person name="Richards G.S."/>
            <person name="Conaco C."/>
            <person name="Dacre M."/>
            <person name="Hellsten U."/>
            <person name="Larroux C."/>
            <person name="Putnam N.H."/>
            <person name="Stanke M."/>
            <person name="Adamska M."/>
            <person name="Darling A."/>
            <person name="Degnan S.M."/>
            <person name="Oakley T.H."/>
            <person name="Plachetzki D.C."/>
            <person name="Zhai Y."/>
            <person name="Adamski M."/>
            <person name="Calcino A."/>
            <person name="Cummins S.F."/>
            <person name="Goodstein D.M."/>
            <person name="Harris C."/>
            <person name="Jackson D.J."/>
            <person name="Leys S.P."/>
            <person name="Shu S."/>
            <person name="Woodcroft B.J."/>
            <person name="Vervoort M."/>
            <person name="Kosik K.S."/>
            <person name="Manning G."/>
            <person name="Degnan B.M."/>
            <person name="Rokhsar D.S."/>
        </authorList>
    </citation>
    <scope>NUCLEOTIDE SEQUENCE [LARGE SCALE GENOMIC DNA]</scope>
</reference>
<dbReference type="GeneID" id="100641230"/>
<dbReference type="AlphaFoldDB" id="A0AAN0IJD1"/>
<dbReference type="InterPro" id="IPR050345">
    <property type="entry name" value="Aliph_Amidase/BUP"/>
</dbReference>
<dbReference type="Gene3D" id="3.60.110.10">
    <property type="entry name" value="Carbon-nitrogen hydrolase"/>
    <property type="match status" value="1"/>
</dbReference>
<organism evidence="3 4">
    <name type="scientific">Amphimedon queenslandica</name>
    <name type="common">Sponge</name>
    <dbReference type="NCBI Taxonomy" id="400682"/>
    <lineage>
        <taxon>Eukaryota</taxon>
        <taxon>Metazoa</taxon>
        <taxon>Porifera</taxon>
        <taxon>Demospongiae</taxon>
        <taxon>Heteroscleromorpha</taxon>
        <taxon>Haplosclerida</taxon>
        <taxon>Niphatidae</taxon>
        <taxon>Amphimedon</taxon>
    </lineage>
</organism>
<feature type="domain" description="CN hydrolase" evidence="2">
    <location>
        <begin position="74"/>
        <end position="253"/>
    </location>
</feature>
<dbReference type="GO" id="GO:0003837">
    <property type="term" value="F:beta-ureidopropionase activity"/>
    <property type="evidence" value="ECO:0007669"/>
    <property type="project" value="TreeGrafter"/>
</dbReference>
<dbReference type="SUPFAM" id="SSF56317">
    <property type="entry name" value="Carbon-nitrogen hydrolase"/>
    <property type="match status" value="1"/>
</dbReference>
<evidence type="ECO:0000259" key="2">
    <source>
        <dbReference type="PROSITE" id="PS50263"/>
    </source>
</evidence>
<evidence type="ECO:0000313" key="4">
    <source>
        <dbReference type="Proteomes" id="UP000007879"/>
    </source>
</evidence>
<dbReference type="PANTHER" id="PTHR43674">
    <property type="entry name" value="NITRILASE C965.09-RELATED"/>
    <property type="match status" value="1"/>
</dbReference>
<name>A0AAN0IJD1_AMPQE</name>